<dbReference type="AlphaFoldDB" id="G9X091"/>
<dbReference type="InterPro" id="IPR029044">
    <property type="entry name" value="Nucleotide-diphossugar_trans"/>
</dbReference>
<dbReference type="Proteomes" id="UP000006437">
    <property type="component" value="Unassembled WGS sequence"/>
</dbReference>
<proteinExistence type="predicted"/>
<gene>
    <name evidence="2" type="ORF">HMPREF9629_01827</name>
</gene>
<reference evidence="2 3" key="1">
    <citation type="submission" date="2011-08" db="EMBL/GenBank/DDBJ databases">
        <title>The Genome Sequence of Eubacteriaceae bacterium ACC19a.</title>
        <authorList>
            <consortium name="The Broad Institute Genome Sequencing Platform"/>
            <person name="Earl A."/>
            <person name="Ward D."/>
            <person name="Feldgarden M."/>
            <person name="Gevers D."/>
            <person name="Sizova M."/>
            <person name="Hazen A."/>
            <person name="Epstein S."/>
            <person name="Young S.K."/>
            <person name="Zeng Q."/>
            <person name="Gargeya S."/>
            <person name="Fitzgerald M."/>
            <person name="Haas B."/>
            <person name="Abouelleil A."/>
            <person name="Alvarado L."/>
            <person name="Arachchi H.M."/>
            <person name="Berlin A."/>
            <person name="Brown A."/>
            <person name="Chapman S.B."/>
            <person name="Chen Z."/>
            <person name="Dunbar C."/>
            <person name="Freedman E."/>
            <person name="Gearin G."/>
            <person name="Gellesch M."/>
            <person name="Goldberg J."/>
            <person name="Griggs A."/>
            <person name="Gujja S."/>
            <person name="Heiman D."/>
            <person name="Howarth C."/>
            <person name="Larson L."/>
            <person name="Lui A."/>
            <person name="MacDonald P.J.P."/>
            <person name="Montmayeur A."/>
            <person name="Murphy C."/>
            <person name="Neiman D."/>
            <person name="Pearson M."/>
            <person name="Priest M."/>
            <person name="Roberts A."/>
            <person name="Saif S."/>
            <person name="Shea T."/>
            <person name="Shenoy N."/>
            <person name="Sisk P."/>
            <person name="Stolte C."/>
            <person name="Sykes S."/>
            <person name="Wortman J."/>
            <person name="Nusbaum C."/>
            <person name="Birren B."/>
        </authorList>
    </citation>
    <scope>NUCLEOTIDE SEQUENCE [LARGE SCALE GENOMIC DNA]</scope>
    <source>
        <strain evidence="2 3">ACC19a</strain>
    </source>
</reference>
<dbReference type="Gene3D" id="3.90.550.10">
    <property type="entry name" value="Spore Coat Polysaccharide Biosynthesis Protein SpsA, Chain A"/>
    <property type="match status" value="1"/>
</dbReference>
<name>G9X091_9FIRM</name>
<dbReference type="InterPro" id="IPR001173">
    <property type="entry name" value="Glyco_trans_2-like"/>
</dbReference>
<dbReference type="PANTHER" id="PTHR22916">
    <property type="entry name" value="GLYCOSYLTRANSFERASE"/>
    <property type="match status" value="1"/>
</dbReference>
<comment type="caution">
    <text evidence="2">The sequence shown here is derived from an EMBL/GenBank/DDBJ whole genome shotgun (WGS) entry which is preliminary data.</text>
</comment>
<dbReference type="PATRIC" id="fig|796937.3.peg.1038"/>
<accession>G9X091</accession>
<dbReference type="BioCyc" id="EBAC796937-HMP:GMGH-1835-MONOMER"/>
<sequence length="240" mass="28279">MSDTTIISVVMGVYNPDKEYLINSINSILNQTFEDIEFIICDDGSNKNEDIFDELKNLDNRIIIIKNEKNMGLAYTLNNCINYSSGKYIARQDADDVSKKDRLEKQFNFLENNMSYSFVGSNISLFDENGEYGTFKFPNCPTNRDFLFTSPFNHGSIMIRKQVLEQNNLYRVSKETIRCEDKESKKRRKFICRIDDFKIRKKYFKKSGIGLERYIYMIKPILVGLFPVDIIDYMKKIYYK</sequence>
<evidence type="ECO:0000313" key="2">
    <source>
        <dbReference type="EMBL" id="EHL15438.1"/>
    </source>
</evidence>
<dbReference type="GO" id="GO:0016758">
    <property type="term" value="F:hexosyltransferase activity"/>
    <property type="evidence" value="ECO:0007669"/>
    <property type="project" value="UniProtKB-ARBA"/>
</dbReference>
<dbReference type="RefSeq" id="WP_009526056.1">
    <property type="nucleotide sequence ID" value="NZ_JH414561.1"/>
</dbReference>
<organism evidence="2 3">
    <name type="scientific">Peptoanaerobacter stomatis</name>
    <dbReference type="NCBI Taxonomy" id="796937"/>
    <lineage>
        <taxon>Bacteria</taxon>
        <taxon>Bacillati</taxon>
        <taxon>Bacillota</taxon>
        <taxon>Clostridia</taxon>
        <taxon>Peptostreptococcales</taxon>
        <taxon>Filifactoraceae</taxon>
        <taxon>Peptoanaerobacter</taxon>
    </lineage>
</organism>
<dbReference type="SUPFAM" id="SSF53448">
    <property type="entry name" value="Nucleotide-diphospho-sugar transferases"/>
    <property type="match status" value="1"/>
</dbReference>
<dbReference type="HOGENOM" id="CLU_025996_0_9_9"/>
<protein>
    <recommendedName>
        <fullName evidence="1">Glycosyltransferase 2-like domain-containing protein</fullName>
    </recommendedName>
</protein>
<dbReference type="Pfam" id="PF00535">
    <property type="entry name" value="Glycos_transf_2"/>
    <property type="match status" value="1"/>
</dbReference>
<evidence type="ECO:0000313" key="3">
    <source>
        <dbReference type="Proteomes" id="UP000006437"/>
    </source>
</evidence>
<dbReference type="PANTHER" id="PTHR22916:SF3">
    <property type="entry name" value="UDP-GLCNAC:BETAGAL BETA-1,3-N-ACETYLGLUCOSAMINYLTRANSFERASE-LIKE PROTEIN 1"/>
    <property type="match status" value="1"/>
</dbReference>
<feature type="domain" description="Glycosyltransferase 2-like" evidence="1">
    <location>
        <begin position="8"/>
        <end position="160"/>
    </location>
</feature>
<dbReference type="EMBL" id="AFZE01000013">
    <property type="protein sequence ID" value="EHL15438.1"/>
    <property type="molecule type" value="Genomic_DNA"/>
</dbReference>
<evidence type="ECO:0000259" key="1">
    <source>
        <dbReference type="Pfam" id="PF00535"/>
    </source>
</evidence>